<dbReference type="Pfam" id="PF08818">
    <property type="entry name" value="DUF1801"/>
    <property type="match status" value="1"/>
</dbReference>
<accession>A0ABP8DDC6</accession>
<evidence type="ECO:0000313" key="3">
    <source>
        <dbReference type="EMBL" id="GAA4253252.1"/>
    </source>
</evidence>
<sequence length="142" mass="15976">MTERKKTGKFTAEERAAMQERAQEVRKSSRGPVDNEPEVLAKIAEMERGDRAMAERIHAIVRQAAPELTPRLWYGQPAYARDGKVVLFFQPSQKFKTRYSTLGFSDEAMLDSGDMWPTAFALRDLNADEEARIAALVKQAAG</sequence>
<organism evidence="3 4">
    <name type="scientific">Dactylosporangium darangshiense</name>
    <dbReference type="NCBI Taxonomy" id="579108"/>
    <lineage>
        <taxon>Bacteria</taxon>
        <taxon>Bacillati</taxon>
        <taxon>Actinomycetota</taxon>
        <taxon>Actinomycetes</taxon>
        <taxon>Micromonosporales</taxon>
        <taxon>Micromonosporaceae</taxon>
        <taxon>Dactylosporangium</taxon>
    </lineage>
</organism>
<feature type="region of interest" description="Disordered" evidence="1">
    <location>
        <begin position="1"/>
        <end position="36"/>
    </location>
</feature>
<feature type="compositionally biased region" description="Basic and acidic residues" evidence="1">
    <location>
        <begin position="1"/>
        <end position="27"/>
    </location>
</feature>
<dbReference type="Gene3D" id="3.90.1150.200">
    <property type="match status" value="1"/>
</dbReference>
<protein>
    <submittedName>
        <fullName evidence="3">DUF1801 domain-containing protein</fullName>
    </submittedName>
</protein>
<comment type="caution">
    <text evidence="3">The sequence shown here is derived from an EMBL/GenBank/DDBJ whole genome shotgun (WGS) entry which is preliminary data.</text>
</comment>
<evidence type="ECO:0000313" key="4">
    <source>
        <dbReference type="Proteomes" id="UP001500620"/>
    </source>
</evidence>
<proteinExistence type="predicted"/>
<dbReference type="Proteomes" id="UP001500620">
    <property type="component" value="Unassembled WGS sequence"/>
</dbReference>
<evidence type="ECO:0000256" key="1">
    <source>
        <dbReference type="SAM" id="MobiDB-lite"/>
    </source>
</evidence>
<dbReference type="EMBL" id="BAABAT010000015">
    <property type="protein sequence ID" value="GAA4253252.1"/>
    <property type="molecule type" value="Genomic_DNA"/>
</dbReference>
<dbReference type="RefSeq" id="WP_345130307.1">
    <property type="nucleotide sequence ID" value="NZ_BAABAT010000015.1"/>
</dbReference>
<dbReference type="SUPFAM" id="SSF159888">
    <property type="entry name" value="YdhG-like"/>
    <property type="match status" value="1"/>
</dbReference>
<reference evidence="4" key="1">
    <citation type="journal article" date="2019" name="Int. J. Syst. Evol. Microbiol.">
        <title>The Global Catalogue of Microorganisms (GCM) 10K type strain sequencing project: providing services to taxonomists for standard genome sequencing and annotation.</title>
        <authorList>
            <consortium name="The Broad Institute Genomics Platform"/>
            <consortium name="The Broad Institute Genome Sequencing Center for Infectious Disease"/>
            <person name="Wu L."/>
            <person name="Ma J."/>
        </authorList>
    </citation>
    <scope>NUCLEOTIDE SEQUENCE [LARGE SCALE GENOMIC DNA]</scope>
    <source>
        <strain evidence="4">JCM 17441</strain>
    </source>
</reference>
<name>A0ABP8DDC6_9ACTN</name>
<dbReference type="InterPro" id="IPR014922">
    <property type="entry name" value="YdhG-like"/>
</dbReference>
<keyword evidence="4" id="KW-1185">Reference proteome</keyword>
<feature type="domain" description="YdhG-like" evidence="2">
    <location>
        <begin position="51"/>
        <end position="139"/>
    </location>
</feature>
<gene>
    <name evidence="3" type="ORF">GCM10022255_053360</name>
</gene>
<evidence type="ECO:0000259" key="2">
    <source>
        <dbReference type="Pfam" id="PF08818"/>
    </source>
</evidence>